<dbReference type="GO" id="GO:0016787">
    <property type="term" value="F:hydrolase activity"/>
    <property type="evidence" value="ECO:0007669"/>
    <property type="project" value="UniProtKB-KW"/>
</dbReference>
<proteinExistence type="predicted"/>
<evidence type="ECO:0000313" key="2">
    <source>
        <dbReference type="Proteomes" id="UP000274661"/>
    </source>
</evidence>
<gene>
    <name evidence="1" type="ORF">HMF7854_05000</name>
</gene>
<organism evidence="1 2">
    <name type="scientific">Sphingomonas ginkgonis</name>
    <dbReference type="NCBI Taxonomy" id="2315330"/>
    <lineage>
        <taxon>Bacteria</taxon>
        <taxon>Pseudomonadati</taxon>
        <taxon>Pseudomonadota</taxon>
        <taxon>Alphaproteobacteria</taxon>
        <taxon>Sphingomonadales</taxon>
        <taxon>Sphingomonadaceae</taxon>
        <taxon>Sphingomonas</taxon>
    </lineage>
</organism>
<dbReference type="Pfam" id="PF05013">
    <property type="entry name" value="FGase"/>
    <property type="match status" value="1"/>
</dbReference>
<comment type="caution">
    <text evidence="1">The sequence shown here is derived from an EMBL/GenBank/DDBJ whole genome shotgun (WGS) entry which is preliminary data.</text>
</comment>
<keyword evidence="1" id="KW-0378">Hydrolase</keyword>
<dbReference type="RefSeq" id="WP_126718086.1">
    <property type="nucleotide sequence ID" value="NZ_RWJF01000001.1"/>
</dbReference>
<dbReference type="AlphaFoldDB" id="A0A3R9YLI9"/>
<dbReference type="Proteomes" id="UP000274661">
    <property type="component" value="Unassembled WGS sequence"/>
</dbReference>
<dbReference type="Gene3D" id="3.40.630.40">
    <property type="entry name" value="Zn-dependent exopeptidases"/>
    <property type="match status" value="1"/>
</dbReference>
<sequence length="280" mass="30015">MAADTLPSPTIIAASGGLPVLLSVPHSGREYPDWLLRRAASGRAALESLEDPLVDRLAWRALGAGPAAVIANAGRAGIDCNRDAADIDTSVVALPCPEPSHRARHGLGVVPGRSVLAGPLWRGLVDADDFARRVAHAHAPYHAALAAELARLRSRYGAALLLDLHSMPPPRRGKPQIVFGDRYGRSADRWVTDPARRIAESAGFAVGFNDPYAGGWISERHGNPSSGIHALQVEIDRSCYLDRTLRRPGPGFDRCARLLERLTVELGEIILAQQVPQAAE</sequence>
<protein>
    <submittedName>
        <fullName evidence="1">N-formylglutamate amidohydrolase</fullName>
    </submittedName>
</protein>
<keyword evidence="2" id="KW-1185">Reference proteome</keyword>
<dbReference type="SUPFAM" id="SSF53187">
    <property type="entry name" value="Zn-dependent exopeptidases"/>
    <property type="match status" value="1"/>
</dbReference>
<dbReference type="OrthoDB" id="9802050at2"/>
<reference evidence="1 2" key="1">
    <citation type="submission" date="2018-12" db="EMBL/GenBank/DDBJ databases">
        <title>Sphingomonas sp. HMF7854 Genome sequencing and assembly.</title>
        <authorList>
            <person name="Cha I."/>
            <person name="Kang H."/>
            <person name="Kim H."/>
            <person name="Kang J."/>
            <person name="Joh K."/>
        </authorList>
    </citation>
    <scope>NUCLEOTIDE SEQUENCE [LARGE SCALE GENOMIC DNA]</scope>
    <source>
        <strain evidence="1 2">HMF7854</strain>
    </source>
</reference>
<dbReference type="InterPro" id="IPR007709">
    <property type="entry name" value="N-FG_amidohydro"/>
</dbReference>
<accession>A0A3R9YLI9</accession>
<name>A0A3R9YLI9_9SPHN</name>
<dbReference type="EMBL" id="RWJF01000001">
    <property type="protein sequence ID" value="RST30255.1"/>
    <property type="molecule type" value="Genomic_DNA"/>
</dbReference>
<evidence type="ECO:0000313" key="1">
    <source>
        <dbReference type="EMBL" id="RST30255.1"/>
    </source>
</evidence>